<dbReference type="GO" id="GO:0004672">
    <property type="term" value="F:protein kinase activity"/>
    <property type="evidence" value="ECO:0007669"/>
    <property type="project" value="InterPro"/>
</dbReference>
<evidence type="ECO:0000256" key="5">
    <source>
        <dbReference type="SAM" id="MobiDB-lite"/>
    </source>
</evidence>
<dbReference type="GO" id="GO:0007094">
    <property type="term" value="P:mitotic spindle assembly checkpoint signaling"/>
    <property type="evidence" value="ECO:0007669"/>
    <property type="project" value="InterPro"/>
</dbReference>
<keyword evidence="9" id="KW-1185">Reference proteome</keyword>
<keyword evidence="2" id="KW-0158">Chromosome</keyword>
<evidence type="ECO:0000256" key="1">
    <source>
        <dbReference type="ARBA" id="ARBA00004629"/>
    </source>
</evidence>
<feature type="compositionally biased region" description="Basic residues" evidence="5">
    <location>
        <begin position="588"/>
        <end position="601"/>
    </location>
</feature>
<dbReference type="GO" id="GO:0032991">
    <property type="term" value="C:protein-containing complex"/>
    <property type="evidence" value="ECO:0007669"/>
    <property type="project" value="UniProtKB-ARBA"/>
</dbReference>
<feature type="compositionally biased region" description="Low complexity" evidence="5">
    <location>
        <begin position="610"/>
        <end position="620"/>
    </location>
</feature>
<dbReference type="GO" id="GO:0005634">
    <property type="term" value="C:nucleus"/>
    <property type="evidence" value="ECO:0007669"/>
    <property type="project" value="TreeGrafter"/>
</dbReference>
<feature type="compositionally biased region" description="Polar residues" evidence="5">
    <location>
        <begin position="780"/>
        <end position="790"/>
    </location>
</feature>
<feature type="region of interest" description="Disordered" evidence="5">
    <location>
        <begin position="738"/>
        <end position="816"/>
    </location>
</feature>
<keyword evidence="3" id="KW-0995">Kinetochore</keyword>
<dbReference type="FunFam" id="1.25.40.430:FF:000003">
    <property type="entry name" value="Checkpoint serine/threonine-protein kinase BUB1"/>
    <property type="match status" value="1"/>
</dbReference>
<feature type="compositionally biased region" description="Low complexity" evidence="5">
    <location>
        <begin position="245"/>
        <end position="261"/>
    </location>
</feature>
<feature type="region of interest" description="Disordered" evidence="5">
    <location>
        <begin position="396"/>
        <end position="550"/>
    </location>
</feature>
<feature type="region of interest" description="Disordered" evidence="5">
    <location>
        <begin position="918"/>
        <end position="937"/>
    </location>
</feature>
<proteinExistence type="predicted"/>
<comment type="subcellular location">
    <subcellularLocation>
        <location evidence="1">Chromosome</location>
        <location evidence="1">Centromere</location>
        <location evidence="1">Kinetochore</location>
    </subcellularLocation>
</comment>
<dbReference type="GeneID" id="28733779"/>
<feature type="domain" description="Protein kinase" evidence="6">
    <location>
        <begin position="945"/>
        <end position="1298"/>
    </location>
</feature>
<dbReference type="OrthoDB" id="248495at2759"/>
<dbReference type="Pfam" id="PF07714">
    <property type="entry name" value="PK_Tyr_Ser-Thr"/>
    <property type="match status" value="1"/>
</dbReference>
<dbReference type="Gene3D" id="1.25.40.430">
    <property type="match status" value="1"/>
</dbReference>
<dbReference type="InterPro" id="IPR015661">
    <property type="entry name" value="Bub1/Mad3"/>
</dbReference>
<dbReference type="InterPro" id="IPR000719">
    <property type="entry name" value="Prot_kinase_dom"/>
</dbReference>
<dbReference type="InterPro" id="IPR012572">
    <property type="entry name" value="Mad3/Bub1_II"/>
</dbReference>
<dbReference type="VEuPathDB" id="FungiDB:AB675_1969"/>
<keyword evidence="8" id="KW-0808">Transferase</keyword>
<keyword evidence="8" id="KW-0418">Kinase</keyword>
<dbReference type="SUPFAM" id="SSF56112">
    <property type="entry name" value="Protein kinase-like (PK-like)"/>
    <property type="match status" value="1"/>
</dbReference>
<feature type="region of interest" description="Disordered" evidence="5">
    <location>
        <begin position="968"/>
        <end position="1016"/>
    </location>
</feature>
<reference evidence="8 9" key="1">
    <citation type="submission" date="2015-06" db="EMBL/GenBank/DDBJ databases">
        <title>Draft genome of the ant-associated black yeast Phialophora attae CBS 131958.</title>
        <authorList>
            <person name="Moreno L.F."/>
            <person name="Stielow B.J."/>
            <person name="de Hoog S."/>
            <person name="Vicente V.A."/>
            <person name="Weiss V.A."/>
            <person name="de Vries M."/>
            <person name="Cruz L.M."/>
            <person name="Souza E.M."/>
        </authorList>
    </citation>
    <scope>NUCLEOTIDE SEQUENCE [LARGE SCALE GENOMIC DNA]</scope>
    <source>
        <strain evidence="8 9">CBS 131958</strain>
    </source>
</reference>
<dbReference type="RefSeq" id="XP_018002679.1">
    <property type="nucleotide sequence ID" value="XM_018141899.1"/>
</dbReference>
<evidence type="ECO:0000313" key="8">
    <source>
        <dbReference type="EMBL" id="KPI42716.1"/>
    </source>
</evidence>
<feature type="compositionally biased region" description="Polar residues" evidence="5">
    <location>
        <begin position="396"/>
        <end position="408"/>
    </location>
</feature>
<dbReference type="GO" id="GO:0051754">
    <property type="term" value="P:meiotic sister chromatid cohesion, centromeric"/>
    <property type="evidence" value="ECO:0007669"/>
    <property type="project" value="TreeGrafter"/>
</dbReference>
<feature type="compositionally biased region" description="Low complexity" evidence="5">
    <location>
        <begin position="969"/>
        <end position="998"/>
    </location>
</feature>
<feature type="region of interest" description="Disordered" evidence="5">
    <location>
        <begin position="563"/>
        <end position="623"/>
    </location>
</feature>
<evidence type="ECO:0000256" key="2">
    <source>
        <dbReference type="ARBA" id="ARBA00022454"/>
    </source>
</evidence>
<evidence type="ECO:0000259" key="6">
    <source>
        <dbReference type="PROSITE" id="PS50011"/>
    </source>
</evidence>
<dbReference type="PANTHER" id="PTHR14030">
    <property type="entry name" value="MITOTIC CHECKPOINT SERINE/THREONINE-PROTEIN KINASE BUB1"/>
    <property type="match status" value="1"/>
</dbReference>
<feature type="domain" description="BUB1 N-terminal" evidence="7">
    <location>
        <begin position="65"/>
        <end position="224"/>
    </location>
</feature>
<protein>
    <submittedName>
        <fullName evidence="8">Checkpoint serine/threonine-protein kinase BUB1</fullName>
    </submittedName>
</protein>
<dbReference type="InterPro" id="IPR013212">
    <property type="entry name" value="Mad3/Bub1_I"/>
</dbReference>
<dbReference type="PROSITE" id="PS50011">
    <property type="entry name" value="PROTEIN_KINASE_DOM"/>
    <property type="match status" value="1"/>
</dbReference>
<dbReference type="Pfam" id="PF08311">
    <property type="entry name" value="Mad3_BUB1_I"/>
    <property type="match status" value="1"/>
</dbReference>
<dbReference type="PANTHER" id="PTHR14030:SF4">
    <property type="entry name" value="BUB1 KINASE, ISOFORM A-RELATED"/>
    <property type="match status" value="1"/>
</dbReference>
<gene>
    <name evidence="8" type="ORF">AB675_1969</name>
</gene>
<dbReference type="GO" id="GO:0005524">
    <property type="term" value="F:ATP binding"/>
    <property type="evidence" value="ECO:0007669"/>
    <property type="project" value="InterPro"/>
</dbReference>
<dbReference type="Pfam" id="PF08171">
    <property type="entry name" value="Mad3_BUB1_II"/>
    <property type="match status" value="1"/>
</dbReference>
<dbReference type="PROSITE" id="PS00108">
    <property type="entry name" value="PROTEIN_KINASE_ST"/>
    <property type="match status" value="1"/>
</dbReference>
<feature type="compositionally biased region" description="Polar residues" evidence="5">
    <location>
        <begin position="508"/>
        <end position="524"/>
    </location>
</feature>
<accession>A0A0N1HXI9</accession>
<dbReference type="Proteomes" id="UP000038010">
    <property type="component" value="Unassembled WGS sequence"/>
</dbReference>
<feature type="region of interest" description="Disordered" evidence="5">
    <location>
        <begin position="235"/>
        <end position="294"/>
    </location>
</feature>
<dbReference type="SMART" id="SM00777">
    <property type="entry name" value="Mad3_BUB1_I"/>
    <property type="match status" value="1"/>
</dbReference>
<evidence type="ECO:0000256" key="4">
    <source>
        <dbReference type="ARBA" id="ARBA00023328"/>
    </source>
</evidence>
<dbReference type="InterPro" id="IPR008271">
    <property type="entry name" value="Ser/Thr_kinase_AS"/>
</dbReference>
<evidence type="ECO:0000256" key="3">
    <source>
        <dbReference type="ARBA" id="ARBA00022838"/>
    </source>
</evidence>
<feature type="compositionally biased region" description="Basic and acidic residues" evidence="5">
    <location>
        <begin position="791"/>
        <end position="802"/>
    </location>
</feature>
<feature type="compositionally biased region" description="Polar residues" evidence="5">
    <location>
        <begin position="532"/>
        <end position="549"/>
    </location>
</feature>
<dbReference type="InterPro" id="IPR001245">
    <property type="entry name" value="Ser-Thr/Tyr_kinase_cat_dom"/>
</dbReference>
<evidence type="ECO:0000259" key="7">
    <source>
        <dbReference type="PROSITE" id="PS51489"/>
    </source>
</evidence>
<feature type="compositionally biased region" description="Polar residues" evidence="5">
    <location>
        <begin position="417"/>
        <end position="429"/>
    </location>
</feature>
<dbReference type="PROSITE" id="PS51489">
    <property type="entry name" value="BUB1_N"/>
    <property type="match status" value="1"/>
</dbReference>
<name>A0A0N1HXI9_9EURO</name>
<sequence length="1322" mass="147036">MPRQREELIDFSILEDSKENIQSLPGGRSAKQLAAILSPVASIGGLKAPTPEDTKTLNDAIRQEYEKELQSIADKDDPLDVYDRYVRWALGAYTSVQATKESQLLPLLERATKAFLTATHYKNDPRYLRLWLNYIKYFSDSPRETFSFLARHSIGETLSLFYEEFAAWFEINDRWSQAEEVYRLGLEKGAWPTERLERKYEQFRKRLEARPQDANEPSSPAVPRVRAALAAKVDPFAPSPAENPQGSTQQTTQSRQTTSRSGKPKMAIFADTGSEAPVAQGPSQGWDSIGSMRDRRKENTIEAKPWTGEKLQAGGRVGTAPKMEIFKDPSIRKHDLQKPPPSKIPDVVNPKTGRVERVFVAIEAVYPAFPDESVEYSFEELRALRRGWMCHNHASGQRALSSVSGNATKTRRGEAPRSQSQTDAENFTQDSRDASLVDTSTQSMVGMPEGKSARPRRTKVREVRQETQTVKTRLESPTGKKLKRKGSAEPTMTFHSKAATNEIYDMFNESSKPADNDDTQSGNETDYDDDTYSTAGESTGTGRISTATSEFGDETLARVAAGGSLDNATQSSQPTSVSPWSEFTTSKHVPKVVRGSKLHKHSTSDDLTDQLDSQNQTQTSGMDSFDTQAIEAIANQNFDEMKTQDIARLAGGMPLDEDEEEADMAEQLENSDGQPFDALTTPVESDNPFEHRLVEIQQESRYVPIAPEDYEPTPLRPYRDPTELAQNKLPFMTPIAEQTESSIGSTAYRKTDYSKTPSRKHGASTFESPSKLHLEELAMSSPQRPSTSGSDRPDTPKRRLETIDDEEDWIPESPAKKLQRSLLDDDEGGVPLPIPPTEDNVIISQMLVQKAPAPEPAIPAKPIINDSQCNPISDEIRNLILCSLVTPITDYPGYSESPDETFAHLDALKTFTKSIKITSKSPRKSMPANGRPEPRLNFKSSSRVYAVKRELGTGAYATAYLASSTDKQSTTSTVDRLTSTTPTSSPRKSLSLSRSVSPQIDPITGRADQEAIKAESTASSGRTVQFEFHIIRLAHSRLLSSNPRAAQSIITAHECHLYRDESYLILTYSPQGTILDLLNASMTDAAARGKPCDGVGLDEPLAMFFCVEVLRTMEALHSVGILHGDLKADNCLVRFDLSKDLTGPYIATGDSNWSARGVTLIDFGRGIDTRCFLPSAKFIADWDPSAQDCPEIQEARPWKWSLDFYGAAGIVHSLLFGKYLSTITVPVLTENENGIEGEMTLGIKSRKEVRVKEMMKRYMSKDVWNEVFHVLLNKGSEDDDEVRMGELKRVRGLMEDWLETEGEKRDLRGKVRKAEALVLARK</sequence>
<dbReference type="InterPro" id="IPR011009">
    <property type="entry name" value="Kinase-like_dom_sf"/>
</dbReference>
<dbReference type="GO" id="GO:0000776">
    <property type="term" value="C:kinetochore"/>
    <property type="evidence" value="ECO:0007669"/>
    <property type="project" value="UniProtKB-KW"/>
</dbReference>
<dbReference type="EMBL" id="LFJN01000006">
    <property type="protein sequence ID" value="KPI42716.1"/>
    <property type="molecule type" value="Genomic_DNA"/>
</dbReference>
<feature type="compositionally biased region" description="Polar residues" evidence="5">
    <location>
        <begin position="566"/>
        <end position="587"/>
    </location>
</feature>
<dbReference type="SMART" id="SM00220">
    <property type="entry name" value="S_TKc"/>
    <property type="match status" value="1"/>
</dbReference>
<evidence type="ECO:0000313" key="9">
    <source>
        <dbReference type="Proteomes" id="UP000038010"/>
    </source>
</evidence>
<dbReference type="Gene3D" id="1.10.510.10">
    <property type="entry name" value="Transferase(Phosphotransferase) domain 1"/>
    <property type="match status" value="1"/>
</dbReference>
<keyword evidence="4" id="KW-0137">Centromere</keyword>
<comment type="caution">
    <text evidence="8">The sequence shown here is derived from an EMBL/GenBank/DDBJ whole genome shotgun (WGS) entry which is preliminary data.</text>
</comment>
<organism evidence="8 9">
    <name type="scientific">Cyphellophora attinorum</name>
    <dbReference type="NCBI Taxonomy" id="1664694"/>
    <lineage>
        <taxon>Eukaryota</taxon>
        <taxon>Fungi</taxon>
        <taxon>Dikarya</taxon>
        <taxon>Ascomycota</taxon>
        <taxon>Pezizomycotina</taxon>
        <taxon>Eurotiomycetes</taxon>
        <taxon>Chaetothyriomycetidae</taxon>
        <taxon>Chaetothyriales</taxon>
        <taxon>Cyphellophoraceae</taxon>
        <taxon>Cyphellophora</taxon>
    </lineage>
</organism>
<dbReference type="STRING" id="1664694.A0A0N1HXI9"/>